<evidence type="ECO:0000256" key="1">
    <source>
        <dbReference type="ARBA" id="ARBA00006484"/>
    </source>
</evidence>
<dbReference type="PRINTS" id="PR00080">
    <property type="entry name" value="SDRFAMILY"/>
</dbReference>
<dbReference type="GO" id="GO:0032787">
    <property type="term" value="P:monocarboxylic acid metabolic process"/>
    <property type="evidence" value="ECO:0007669"/>
    <property type="project" value="UniProtKB-ARBA"/>
</dbReference>
<evidence type="ECO:0000313" key="4">
    <source>
        <dbReference type="Proteomes" id="UP000199548"/>
    </source>
</evidence>
<organism evidence="3 4">
    <name type="scientific">Paraburkholderia megapolitana</name>
    <dbReference type="NCBI Taxonomy" id="420953"/>
    <lineage>
        <taxon>Bacteria</taxon>
        <taxon>Pseudomonadati</taxon>
        <taxon>Pseudomonadota</taxon>
        <taxon>Betaproteobacteria</taxon>
        <taxon>Burkholderiales</taxon>
        <taxon>Burkholderiaceae</taxon>
        <taxon>Paraburkholderia</taxon>
    </lineage>
</organism>
<dbReference type="InterPro" id="IPR020904">
    <property type="entry name" value="Sc_DH/Rdtase_CS"/>
</dbReference>
<dbReference type="RefSeq" id="WP_091015715.1">
    <property type="nucleotide sequence ID" value="NZ_CP041743.1"/>
</dbReference>
<dbReference type="PRINTS" id="PR00081">
    <property type="entry name" value="GDHRDH"/>
</dbReference>
<reference evidence="3 4" key="1">
    <citation type="submission" date="2016-10" db="EMBL/GenBank/DDBJ databases">
        <authorList>
            <person name="de Groot N.N."/>
        </authorList>
    </citation>
    <scope>NUCLEOTIDE SEQUENCE [LARGE SCALE GENOMIC DNA]</scope>
    <source>
        <strain evidence="3 4">LMG 23650</strain>
    </source>
</reference>
<dbReference type="PANTHER" id="PTHR42879:SF2">
    <property type="entry name" value="3-OXOACYL-[ACYL-CARRIER-PROTEIN] REDUCTASE FABG"/>
    <property type="match status" value="1"/>
</dbReference>
<evidence type="ECO:0000259" key="2">
    <source>
        <dbReference type="SMART" id="SM00822"/>
    </source>
</evidence>
<dbReference type="SUPFAM" id="SSF51735">
    <property type="entry name" value="NAD(P)-binding Rossmann-fold domains"/>
    <property type="match status" value="1"/>
</dbReference>
<evidence type="ECO:0000313" key="3">
    <source>
        <dbReference type="EMBL" id="SFJ34531.1"/>
    </source>
</evidence>
<comment type="similarity">
    <text evidence="1">Belongs to the short-chain dehydrogenases/reductases (SDR) family.</text>
</comment>
<dbReference type="FunFam" id="3.40.50.720:FF:000084">
    <property type="entry name" value="Short-chain dehydrogenase reductase"/>
    <property type="match status" value="1"/>
</dbReference>
<dbReference type="Proteomes" id="UP000199548">
    <property type="component" value="Unassembled WGS sequence"/>
</dbReference>
<proteinExistence type="inferred from homology"/>
<dbReference type="OrthoDB" id="9806974at2"/>
<feature type="domain" description="Ketoreductase" evidence="2">
    <location>
        <begin position="7"/>
        <end position="187"/>
    </location>
</feature>
<accession>A0A1I3QMR8</accession>
<dbReference type="Gene3D" id="3.40.50.720">
    <property type="entry name" value="NAD(P)-binding Rossmann-like Domain"/>
    <property type="match status" value="1"/>
</dbReference>
<dbReference type="NCBIfam" id="NF009466">
    <property type="entry name" value="PRK12826.1-2"/>
    <property type="match status" value="1"/>
</dbReference>
<dbReference type="InterPro" id="IPR050259">
    <property type="entry name" value="SDR"/>
</dbReference>
<dbReference type="Pfam" id="PF13561">
    <property type="entry name" value="adh_short_C2"/>
    <property type="match status" value="1"/>
</dbReference>
<keyword evidence="4" id="KW-1185">Reference proteome</keyword>
<dbReference type="PROSITE" id="PS00061">
    <property type="entry name" value="ADH_SHORT"/>
    <property type="match status" value="1"/>
</dbReference>
<dbReference type="AlphaFoldDB" id="A0A1I3QMR8"/>
<dbReference type="InterPro" id="IPR002347">
    <property type="entry name" value="SDR_fam"/>
</dbReference>
<dbReference type="NCBIfam" id="NF005559">
    <property type="entry name" value="PRK07231.1"/>
    <property type="match status" value="1"/>
</dbReference>
<dbReference type="STRING" id="420953.SAMN05192543_106430"/>
<gene>
    <name evidence="3" type="ORF">SAMN05192543_106430</name>
</gene>
<dbReference type="EMBL" id="FOQU01000006">
    <property type="protein sequence ID" value="SFJ34531.1"/>
    <property type="molecule type" value="Genomic_DNA"/>
</dbReference>
<dbReference type="InterPro" id="IPR036291">
    <property type="entry name" value="NAD(P)-bd_dom_sf"/>
</dbReference>
<name>A0A1I3QMR8_9BURK</name>
<dbReference type="PANTHER" id="PTHR42879">
    <property type="entry name" value="3-OXOACYL-(ACYL-CARRIER-PROTEIN) REDUCTASE"/>
    <property type="match status" value="1"/>
</dbReference>
<protein>
    <submittedName>
        <fullName evidence="3">Glucose 1-dehydrogenase</fullName>
    </submittedName>
</protein>
<dbReference type="SMART" id="SM00822">
    <property type="entry name" value="PKS_KR"/>
    <property type="match status" value="1"/>
</dbReference>
<sequence length="256" mass="26462">MQDLKGRVAVVTGGASGIGAAIVEHFVQQGAAVAIADRDIDLAESLVKKLQADAAAKVIALRMDVTIGQEVEAMVAQVEHAFGGPDILVTSAGIGLRKDFLETTFDEWNRVLAVNLTGAFLCGQAAARRMVKRGYGRIVNISSGAGVRGIPGRAAYAASKAGLISLTQVMAAELGSHGVTVNAITPGPIDTPLTQEMHTGAIRAAYVGRIPIGRYGSTREVAAAAAFLASEQASYITADTLQVDGGMAATNYIINI</sequence>
<dbReference type="InterPro" id="IPR057326">
    <property type="entry name" value="KR_dom"/>
</dbReference>